<evidence type="ECO:0000256" key="2">
    <source>
        <dbReference type="ARBA" id="ARBA00006432"/>
    </source>
</evidence>
<dbReference type="Pfam" id="PF00668">
    <property type="entry name" value="Condensation"/>
    <property type="match status" value="2"/>
</dbReference>
<feature type="domain" description="Carrier" evidence="5">
    <location>
        <begin position="2091"/>
        <end position="2165"/>
    </location>
</feature>
<dbReference type="InterPro" id="IPR036736">
    <property type="entry name" value="ACP-like_sf"/>
</dbReference>
<dbReference type="KEGG" id="fcs:TRV642_2186"/>
<dbReference type="InterPro" id="IPR006162">
    <property type="entry name" value="Ppantetheine_attach_site"/>
</dbReference>
<comment type="similarity">
    <text evidence="2">Belongs to the ATP-dependent AMP-binding enzyme family.</text>
</comment>
<dbReference type="SMART" id="SM00823">
    <property type="entry name" value="PKS_PP"/>
    <property type="match status" value="1"/>
</dbReference>
<dbReference type="Pfam" id="PF13193">
    <property type="entry name" value="AMP-binding_C"/>
    <property type="match status" value="1"/>
</dbReference>
<evidence type="ECO:0000313" key="7">
    <source>
        <dbReference type="Proteomes" id="UP001152749"/>
    </source>
</evidence>
<dbReference type="Proteomes" id="UP001152749">
    <property type="component" value="Chromosome"/>
</dbReference>
<evidence type="ECO:0000313" key="6">
    <source>
        <dbReference type="EMBL" id="CAI2767080.1"/>
    </source>
</evidence>
<dbReference type="Gene3D" id="3.40.50.980">
    <property type="match status" value="4"/>
</dbReference>
<comment type="cofactor">
    <cofactor evidence="1">
        <name>pantetheine 4'-phosphate</name>
        <dbReference type="ChEBI" id="CHEBI:47942"/>
    </cofactor>
</comment>
<dbReference type="Gene3D" id="3.30.300.30">
    <property type="match status" value="2"/>
</dbReference>
<gene>
    <name evidence="6" type="ORF">TRV642_2186</name>
</gene>
<dbReference type="PROSITE" id="PS50075">
    <property type="entry name" value="CARRIER"/>
    <property type="match status" value="2"/>
</dbReference>
<dbReference type="Gene3D" id="3.30.559.10">
    <property type="entry name" value="Chloramphenicol acetyltransferase-like domain"/>
    <property type="match status" value="2"/>
</dbReference>
<keyword evidence="4" id="KW-0597">Phosphoprotein</keyword>
<dbReference type="GO" id="GO:0031177">
    <property type="term" value="F:phosphopantetheine binding"/>
    <property type="evidence" value="ECO:0007669"/>
    <property type="project" value="InterPro"/>
</dbReference>
<dbReference type="GO" id="GO:0044550">
    <property type="term" value="P:secondary metabolite biosynthetic process"/>
    <property type="evidence" value="ECO:0007669"/>
    <property type="project" value="UniProtKB-ARBA"/>
</dbReference>
<evidence type="ECO:0000259" key="5">
    <source>
        <dbReference type="PROSITE" id="PS50075"/>
    </source>
</evidence>
<dbReference type="FunFam" id="3.40.50.980:FF:000001">
    <property type="entry name" value="Non-ribosomal peptide synthetase"/>
    <property type="match status" value="2"/>
</dbReference>
<dbReference type="RefSeq" id="WP_263362959.1">
    <property type="nucleotide sequence ID" value="NZ_OX336425.1"/>
</dbReference>
<dbReference type="InterPro" id="IPR020806">
    <property type="entry name" value="PKS_PP-bd"/>
</dbReference>
<dbReference type="NCBIfam" id="NF003417">
    <property type="entry name" value="PRK04813.1"/>
    <property type="match status" value="2"/>
</dbReference>
<evidence type="ECO:0000256" key="1">
    <source>
        <dbReference type="ARBA" id="ARBA00001957"/>
    </source>
</evidence>
<reference evidence="6" key="1">
    <citation type="submission" date="2022-09" db="EMBL/GenBank/DDBJ databases">
        <authorList>
            <person name="Duchaud E."/>
        </authorList>
    </citation>
    <scope>NUCLEOTIDE SEQUENCE</scope>
    <source>
        <strain evidence="6">TRV642</strain>
    </source>
</reference>
<dbReference type="CDD" id="cd05930">
    <property type="entry name" value="A_NRPS"/>
    <property type="match status" value="2"/>
</dbReference>
<organism evidence="6 7">
    <name type="scientific">Flavobacterium collinsii</name>
    <dbReference type="NCBI Taxonomy" id="1114861"/>
    <lineage>
        <taxon>Bacteria</taxon>
        <taxon>Pseudomonadati</taxon>
        <taxon>Bacteroidota</taxon>
        <taxon>Flavobacteriia</taxon>
        <taxon>Flavobacteriales</taxon>
        <taxon>Flavobacteriaceae</taxon>
        <taxon>Flavobacterium</taxon>
    </lineage>
</organism>
<dbReference type="GO" id="GO:0043041">
    <property type="term" value="P:amino acid activation for nonribosomal peptide biosynthetic process"/>
    <property type="evidence" value="ECO:0007669"/>
    <property type="project" value="TreeGrafter"/>
</dbReference>
<dbReference type="InterPro" id="IPR000873">
    <property type="entry name" value="AMP-dep_synth/lig_dom"/>
</dbReference>
<dbReference type="InterPro" id="IPR023213">
    <property type="entry name" value="CAT-like_dom_sf"/>
</dbReference>
<dbReference type="GO" id="GO:0005829">
    <property type="term" value="C:cytosol"/>
    <property type="evidence" value="ECO:0007669"/>
    <property type="project" value="TreeGrafter"/>
</dbReference>
<dbReference type="FunFam" id="1.10.1200.10:FF:000005">
    <property type="entry name" value="Nonribosomal peptide synthetase 1"/>
    <property type="match status" value="1"/>
</dbReference>
<dbReference type="EMBL" id="OX336425">
    <property type="protein sequence ID" value="CAI2767080.1"/>
    <property type="molecule type" value="Genomic_DNA"/>
</dbReference>
<accession>A0A9W4THN1</accession>
<protein>
    <submittedName>
        <fullName evidence="6">Non ribosomal peptide synthetase</fullName>
    </submittedName>
</protein>
<dbReference type="Pfam" id="PF00550">
    <property type="entry name" value="PP-binding"/>
    <property type="match status" value="2"/>
</dbReference>
<dbReference type="InterPro" id="IPR025110">
    <property type="entry name" value="AMP-bd_C"/>
</dbReference>
<dbReference type="PANTHER" id="PTHR45527">
    <property type="entry name" value="NONRIBOSOMAL PEPTIDE SYNTHETASE"/>
    <property type="match status" value="1"/>
</dbReference>
<name>A0A9W4THN1_9FLAO</name>
<dbReference type="Gene3D" id="2.30.38.10">
    <property type="entry name" value="Luciferase, Domain 3"/>
    <property type="match status" value="2"/>
</dbReference>
<dbReference type="InterPro" id="IPR009081">
    <property type="entry name" value="PP-bd_ACP"/>
</dbReference>
<dbReference type="PROSITE" id="PS00012">
    <property type="entry name" value="PHOSPHOPANTETHEINE"/>
    <property type="match status" value="1"/>
</dbReference>
<evidence type="ECO:0000256" key="4">
    <source>
        <dbReference type="ARBA" id="ARBA00022553"/>
    </source>
</evidence>
<dbReference type="FunFam" id="3.40.50.12780:FF:000012">
    <property type="entry name" value="Non-ribosomal peptide synthetase"/>
    <property type="match status" value="2"/>
</dbReference>
<dbReference type="Pfam" id="PF00501">
    <property type="entry name" value="AMP-binding"/>
    <property type="match status" value="2"/>
</dbReference>
<dbReference type="SUPFAM" id="SSF47336">
    <property type="entry name" value="ACP-like"/>
    <property type="match status" value="2"/>
</dbReference>
<dbReference type="SUPFAM" id="SSF56801">
    <property type="entry name" value="Acetyl-CoA synthetase-like"/>
    <property type="match status" value="2"/>
</dbReference>
<dbReference type="PROSITE" id="PS00455">
    <property type="entry name" value="AMP_BINDING"/>
    <property type="match status" value="2"/>
</dbReference>
<dbReference type="NCBIfam" id="TIGR01733">
    <property type="entry name" value="AA-adenyl-dom"/>
    <property type="match status" value="2"/>
</dbReference>
<dbReference type="Gene3D" id="3.30.559.30">
    <property type="entry name" value="Nonribosomal peptide synthetase, condensation domain"/>
    <property type="match status" value="2"/>
</dbReference>
<dbReference type="InterPro" id="IPR020845">
    <property type="entry name" value="AMP-binding_CS"/>
</dbReference>
<dbReference type="InterPro" id="IPR001242">
    <property type="entry name" value="Condensation_dom"/>
</dbReference>
<dbReference type="InterPro" id="IPR010071">
    <property type="entry name" value="AA_adenyl_dom"/>
</dbReference>
<dbReference type="GO" id="GO:0003824">
    <property type="term" value="F:catalytic activity"/>
    <property type="evidence" value="ECO:0007669"/>
    <property type="project" value="InterPro"/>
</dbReference>
<dbReference type="InterPro" id="IPR045851">
    <property type="entry name" value="AMP-bd_C_sf"/>
</dbReference>
<keyword evidence="3" id="KW-0596">Phosphopantetheine</keyword>
<evidence type="ECO:0000256" key="3">
    <source>
        <dbReference type="ARBA" id="ARBA00022450"/>
    </source>
</evidence>
<proteinExistence type="inferred from homology"/>
<dbReference type="SUPFAM" id="SSF52777">
    <property type="entry name" value="CoA-dependent acyltransferases"/>
    <property type="match status" value="4"/>
</dbReference>
<sequence length="2189" mass="249244">MEKFIQELKKLDLHLKINGSDLLLMGKEGKLTASELEKVKYHGNIVSFIKENKKELFDFLKTNNFRLEKANVSSIYELCPAQEGILFHSLYLSSMEEEDNSTNHSQNSVEFSSQVDTEIFKKAWQLAIENHTILRTGFIADKVKIPIQFVNKKVEVPFVDFDYSQLSEEEANEKFEAYRIKDSKKAFCLTNPPLMRITLVKFGEFKYKMIWTRHHLLLDGWSNQILIKEILTFYSQILNGITPARQKEDLFEEHIKYLKSIDSYKEKTFWKNYLSGYEQSSLIPFTSELLERNKGKGEYKRETLVFDKAYTEKIVDFSKSFQVTTNTVMQGVWAILLSKYTHLQDIILGVTVSGRPADLDYDQKLGLFINTLPLRCKFDQNENISAFFKRIQQENVVMRNFQHTAINTIKELNAIKEELFDSLWIFNNFPVAEQSSAESKELTIEDQTSLGNTNYLLTIHVVLQETLSLHFSYNGDLIDESYIKMMCTHIRVLLDQLLEGQSTISSLDILSSPEQTVLLENFNNTVVDYPTDVTLVDVFEKQVEKTPNAIALLFEDQEMTYAELNFKSNQLANYLIEKGVKPDTLIGICIERSFEMLVGILAILKAGGAYVPIDPEYPKSRIDYILEDTNTPVLLVNNVTQPLIEQSENRSIVNLEQWELLFSGYSGENVRTKLVPENLAYVIYTSGSTGVPKGVMNEHLGVVNRLFWARDYYKLSEEDVLIQKTTFSFDVSVWELLLPLQVGCKLVIAKPEGHKDSDYLIKLINKYNVSMIHFVPSMLSMFLLDPESASAVALKNVVCSGEALKTSQVIEFQKKLPQTCLSNLYGPTEAAIDVTSWIAPSGFKNTDRVLIGEPVANTQIVIVDEQMKLVPIGVIGELCIGGIQVSRGYLNLPELTKDKFIDNPYYNGRLYKTGDKAKWLADGTIEYIGRSDAQVKIRGYRIELGEIENQLQEFEDIVKAVVLVNETEAGDKQLIAYIVSRKKEELAAIKNALLDKLPEYMVPAQLLQIEKIPITNNGKLDKKALKLLNTDEIVPEEVFVAPQNETEEKVQAIWKKILEIETIGTRDNFFRLGGHSLHLMRLVNEFNKVFSVKLGLRQLYKNPTIETQALIIKASQPAIFSSIPKISEREAYPVSDAQKRLWLLSQFPEGSVAYNMPAQVTLEGKHHIADIEKAVNSVIDRHEILRTVFKVNHNGAVLQHILTTDELSFKVDFQTLSTDEAAVYIQQDSFKIYDLEKGPLLRVSVLQTEDEKYILYFNMHHIISDGWSMNVLKKDFLFYYESIKNQRNDVLPALRIQYKDYAHWQLEALENTGINEDKTFWLNKLQGDLPVLNLPSSKVRPNKKGYNGTKLLAHLGEEELSQIKAYTQTNGGSLFTFLLTTWNIMLYNYTATDDIIIGTPIAGRNHADLSDQIGFFVNTLALRNQVQPNSSFDRFYKEVTDTTLLAFEHQNYPFDRLVEDLKIKKNISRSVIFDIMLILQNAQQSREDNAKINASNIDSILDLGQTVTKFDLDINCKEFSNYLSYEISFNNDVYDKDMISALMGHYKQLVKNILKSSKLALASIPYLSKEEETELLYAYNNTKEEYPVGETVMDLFNNQVQERPEAIAVIANNERLTYSELDKKSTKFAVHLIHHGVKKDTLVPICMDRSVEMIIGLIGILKAGGAYVPIDPNYPKKRIDFIIDDTNAKIIVTREKLSSLFNDFITEKNVINIDNVLTEIQELNTDSFTAKINPEQLINVIYTSGTTGTPKGVMIEHKSILNYARWSIKKYQFSSEDNVAKYLNFAFDASAEEIYPALLSGATLNFIPENCLTDVPRLNEYLINNNISVLVLPTVMLQEFRKCNNTTLRMLIAGGEKIEDANQNNFEVFNHYGPTEATVTCLQYQLKKEGKNVFAPIGSPVDNAFVYILDTNGKLVPKGMTGELYIGGAGLSRGYLNNPILTNEKFISNPYNTAEKLYKTGDLGKRLPDGKIEFIGRKDDQVKIRGYRIELGEIEHAILNLERIENAVVQIRKNTTGENDLVAFITASKKQKSSKLRASLKEYLPDYMIPSYFIQVDQFKLTSNGKIDKNDLDAIDLSTIVIGEEYVAPRDENEENIAQVLALQLGRSKDSIGVFDHFFDVGATSIRLMTIAGELSRVFGIEITVVTLFEYTNIDQLNEYIKAHKTPQIETEEEEDDLSAVLDEMIDLM</sequence>
<dbReference type="PANTHER" id="PTHR45527:SF1">
    <property type="entry name" value="FATTY ACID SYNTHASE"/>
    <property type="match status" value="1"/>
</dbReference>
<dbReference type="FunFam" id="3.30.300.30:FF:000010">
    <property type="entry name" value="Enterobactin synthetase component F"/>
    <property type="match status" value="1"/>
</dbReference>
<dbReference type="Gene3D" id="1.10.1200.10">
    <property type="entry name" value="ACP-like"/>
    <property type="match status" value="2"/>
</dbReference>
<feature type="domain" description="Carrier" evidence="5">
    <location>
        <begin position="1041"/>
        <end position="1116"/>
    </location>
</feature>
<dbReference type="CDD" id="cd19531">
    <property type="entry name" value="LCL_NRPS-like"/>
    <property type="match status" value="1"/>
</dbReference>